<keyword evidence="2" id="KW-1185">Reference proteome</keyword>
<dbReference type="EMBL" id="JACYWE010000001">
    <property type="protein sequence ID" value="MBD8505476.1"/>
    <property type="molecule type" value="Genomic_DNA"/>
</dbReference>
<accession>A0A927PLK1</accession>
<keyword evidence="1" id="KW-0378">Hydrolase</keyword>
<name>A0A927PLK1_9ACTN</name>
<evidence type="ECO:0000313" key="2">
    <source>
        <dbReference type="Proteomes" id="UP000642993"/>
    </source>
</evidence>
<comment type="caution">
    <text evidence="1">The sequence shown here is derived from an EMBL/GenBank/DDBJ whole genome shotgun (WGS) entry which is preliminary data.</text>
</comment>
<dbReference type="Proteomes" id="UP000642993">
    <property type="component" value="Unassembled WGS sequence"/>
</dbReference>
<dbReference type="GO" id="GO:0016787">
    <property type="term" value="F:hydrolase activity"/>
    <property type="evidence" value="ECO:0007669"/>
    <property type="project" value="UniProtKB-KW"/>
</dbReference>
<gene>
    <name evidence="1" type="ORF">HT102_03095</name>
</gene>
<dbReference type="AlphaFoldDB" id="A0A927PLK1"/>
<evidence type="ECO:0000313" key="1">
    <source>
        <dbReference type="EMBL" id="MBD8505476.1"/>
    </source>
</evidence>
<protein>
    <submittedName>
        <fullName evidence="1">Alpha/beta hydrolase</fullName>
    </submittedName>
</protein>
<dbReference type="SUPFAM" id="SSF53474">
    <property type="entry name" value="alpha/beta-Hydrolases"/>
    <property type="match status" value="1"/>
</dbReference>
<organism evidence="1 2">
    <name type="scientific">Lolliginicoccus lacisalsi</name>
    <dbReference type="NCBI Taxonomy" id="2742202"/>
    <lineage>
        <taxon>Bacteria</taxon>
        <taxon>Bacillati</taxon>
        <taxon>Actinomycetota</taxon>
        <taxon>Actinomycetes</taxon>
        <taxon>Mycobacteriales</taxon>
        <taxon>Hoyosellaceae</taxon>
        <taxon>Lolliginicoccus</taxon>
    </lineage>
</organism>
<proteinExistence type="predicted"/>
<dbReference type="Gene3D" id="3.40.50.1820">
    <property type="entry name" value="alpha/beta hydrolase"/>
    <property type="match status" value="1"/>
</dbReference>
<dbReference type="InterPro" id="IPR029058">
    <property type="entry name" value="AB_hydrolase_fold"/>
</dbReference>
<dbReference type="RefSeq" id="WP_192037903.1">
    <property type="nucleotide sequence ID" value="NZ_JACYWE010000001.1"/>
</dbReference>
<reference evidence="1" key="1">
    <citation type="submission" date="2020-09" db="EMBL/GenBank/DDBJ databases">
        <title>Hoyosella lacisalsi sp. nov., a halotolerant actinobacterium isolated from soil of Lake Gudzhirganskoe.</title>
        <authorList>
            <person name="Yang Q."/>
            <person name="Guo P.Y."/>
            <person name="Liu S.W."/>
            <person name="Li F.N."/>
            <person name="Sun C.H."/>
        </authorList>
    </citation>
    <scope>NUCLEOTIDE SEQUENCE</scope>
    <source>
        <strain evidence="1">G463</strain>
    </source>
</reference>
<sequence length="187" mass="19506">MEIVSKTMGENDYTARCGGDQRNAAVLILVPEGDAAEDYDELCARLHNSGLRTATVPVATTTPDADILGLIDALGLGWVHVTGIRAATVVAWQFAAHHFDRTSSLIVLGSGHPAAVTSQDTAIDATCPAIEVGTTIIATSPRELAHAKASGQHIRGDLRIVTTTDTAGAASELGVLATEVVLRSNPW</sequence>